<keyword evidence="13" id="KW-1185">Reference proteome</keyword>
<organism evidence="12 13">
    <name type="scientific">Oryctes borbonicus</name>
    <dbReference type="NCBI Taxonomy" id="1629725"/>
    <lineage>
        <taxon>Eukaryota</taxon>
        <taxon>Metazoa</taxon>
        <taxon>Ecdysozoa</taxon>
        <taxon>Arthropoda</taxon>
        <taxon>Hexapoda</taxon>
        <taxon>Insecta</taxon>
        <taxon>Pterygota</taxon>
        <taxon>Neoptera</taxon>
        <taxon>Endopterygota</taxon>
        <taxon>Coleoptera</taxon>
        <taxon>Polyphaga</taxon>
        <taxon>Scarabaeiformia</taxon>
        <taxon>Scarabaeidae</taxon>
        <taxon>Dynastinae</taxon>
        <taxon>Oryctes</taxon>
    </lineage>
</organism>
<dbReference type="Pfam" id="PF14608">
    <property type="entry name" value="zf-CCCH_2"/>
    <property type="match status" value="3"/>
</dbReference>
<dbReference type="AlphaFoldDB" id="A0A0T6B1G6"/>
<feature type="domain" description="C3H1-type" evidence="11">
    <location>
        <begin position="561"/>
        <end position="585"/>
    </location>
</feature>
<name>A0A0T6B1G6_9SCAR</name>
<evidence type="ECO:0000256" key="4">
    <source>
        <dbReference type="ARBA" id="ARBA00022723"/>
    </source>
</evidence>
<evidence type="ECO:0000256" key="10">
    <source>
        <dbReference type="SAM" id="MobiDB-lite"/>
    </source>
</evidence>
<dbReference type="PROSITE" id="PS50103">
    <property type="entry name" value="ZF_C3H1"/>
    <property type="match status" value="1"/>
</dbReference>
<dbReference type="SMART" id="SM00356">
    <property type="entry name" value="ZnF_C3H1"/>
    <property type="match status" value="2"/>
</dbReference>
<dbReference type="InterPro" id="IPR040366">
    <property type="entry name" value="Nab2/ZC3H14"/>
</dbReference>
<dbReference type="Proteomes" id="UP000051574">
    <property type="component" value="Unassembled WGS sequence"/>
</dbReference>
<dbReference type="GO" id="GO:0005634">
    <property type="term" value="C:nucleus"/>
    <property type="evidence" value="ECO:0007669"/>
    <property type="project" value="UniProtKB-SubCell"/>
</dbReference>
<comment type="caution">
    <text evidence="12">The sequence shown here is derived from an EMBL/GenBank/DDBJ whole genome shotgun (WGS) entry which is preliminary data.</text>
</comment>
<evidence type="ECO:0000313" key="13">
    <source>
        <dbReference type="Proteomes" id="UP000051574"/>
    </source>
</evidence>
<evidence type="ECO:0000256" key="8">
    <source>
        <dbReference type="ARBA" id="ARBA00023242"/>
    </source>
</evidence>
<comment type="similarity">
    <text evidence="2">Belongs to the ZC3H14 family.</text>
</comment>
<keyword evidence="4 9" id="KW-0479">Metal-binding</keyword>
<keyword evidence="6 9" id="KW-0863">Zinc-finger</keyword>
<feature type="region of interest" description="Disordered" evidence="10">
    <location>
        <begin position="209"/>
        <end position="235"/>
    </location>
</feature>
<evidence type="ECO:0000256" key="3">
    <source>
        <dbReference type="ARBA" id="ARBA00015071"/>
    </source>
</evidence>
<evidence type="ECO:0000256" key="6">
    <source>
        <dbReference type="ARBA" id="ARBA00022771"/>
    </source>
</evidence>
<feature type="compositionally biased region" description="Low complexity" evidence="10">
    <location>
        <begin position="209"/>
        <end position="219"/>
    </location>
</feature>
<evidence type="ECO:0000256" key="2">
    <source>
        <dbReference type="ARBA" id="ARBA00008423"/>
    </source>
</evidence>
<dbReference type="GO" id="GO:0008143">
    <property type="term" value="F:poly(A) binding"/>
    <property type="evidence" value="ECO:0007669"/>
    <property type="project" value="InterPro"/>
</dbReference>
<dbReference type="GO" id="GO:0008270">
    <property type="term" value="F:zinc ion binding"/>
    <property type="evidence" value="ECO:0007669"/>
    <property type="project" value="UniProtKB-KW"/>
</dbReference>
<evidence type="ECO:0000256" key="1">
    <source>
        <dbReference type="ARBA" id="ARBA00004123"/>
    </source>
</evidence>
<comment type="subcellular location">
    <subcellularLocation>
        <location evidence="1">Nucleus</location>
    </subcellularLocation>
</comment>
<evidence type="ECO:0000256" key="9">
    <source>
        <dbReference type="PROSITE-ProRule" id="PRU00723"/>
    </source>
</evidence>
<feature type="non-terminal residue" evidence="12">
    <location>
        <position position="646"/>
    </location>
</feature>
<evidence type="ECO:0000313" key="12">
    <source>
        <dbReference type="EMBL" id="KRT81251.1"/>
    </source>
</evidence>
<keyword evidence="8" id="KW-0539">Nucleus</keyword>
<reference evidence="12 13" key="1">
    <citation type="submission" date="2015-09" db="EMBL/GenBank/DDBJ databases">
        <title>Draft genome of the scarab beetle Oryctes borbonicus.</title>
        <authorList>
            <person name="Meyer J.M."/>
            <person name="Markov G.V."/>
            <person name="Baskaran P."/>
            <person name="Herrmann M."/>
            <person name="Sommer R.J."/>
            <person name="Roedelsperger C."/>
        </authorList>
    </citation>
    <scope>NUCLEOTIDE SEQUENCE [LARGE SCALE GENOMIC DNA]</scope>
    <source>
        <strain evidence="12">OB123</strain>
        <tissue evidence="12">Whole animal</tissue>
    </source>
</reference>
<dbReference type="OrthoDB" id="5589010at2759"/>
<accession>A0A0T6B1G6</accession>
<feature type="zinc finger region" description="C3H1-type" evidence="9">
    <location>
        <begin position="561"/>
        <end position="585"/>
    </location>
</feature>
<evidence type="ECO:0000256" key="7">
    <source>
        <dbReference type="ARBA" id="ARBA00022833"/>
    </source>
</evidence>
<feature type="region of interest" description="Disordered" evidence="10">
    <location>
        <begin position="72"/>
        <end position="95"/>
    </location>
</feature>
<gene>
    <name evidence="12" type="ORF">AMK59_5288</name>
</gene>
<protein>
    <recommendedName>
        <fullName evidence="3">Zinc finger CCCH domain-containing protein 14</fullName>
    </recommendedName>
</protein>
<keyword evidence="7 9" id="KW-0862">Zinc</keyword>
<proteinExistence type="inferred from homology"/>
<dbReference type="InterPro" id="IPR000571">
    <property type="entry name" value="Znf_CCCH"/>
</dbReference>
<keyword evidence="5" id="KW-0677">Repeat</keyword>
<sequence>MVMVANKRTKSQMNEDLQLFLASQTSTFVDWLHIVLKKLKEVHVTNPNVFKKTTKRKNEEFIDVKTVKKEKKDSKIKKPKKKDHSPEPMKSLTDNLPLNINKLSEPRKIVLVQDNTNINSAQNDLGFDIPSLAEVNSSSEKELRLIEKQLKNVKSRLGMVVQSDSEDEFLNIKAEPDELFPNEQSLQKKERSENKLDLMRKVSILDVDSTTSMTVSSTEESQRKSPSPKPREHTRIIFDLNDKTRKKSVLERLGKRQADSNEEDADYRTVEKKSKLCSIENKREQLKITTIKRKIFGDKQNTAHSRIGDKKKYDWNKNEREQADAVELEKRENILSRLGVMSKVAIVPPKKPVESDEEDIPPKEVPSVVKVKPRVIPVNTPQANKNLLLKAVAEAQRSIAQTPSVGTNAKPDALFTKKYQQKIQERNSKPKLPDKEKNKLKNIMKNIERELNSNDEDNSLEYIPKPTKRIDYKTPDYIPSPKELLNSLETTDEEKAINHSFIVTLDGIDKTQFESKLSPKILENKKRTPSPIIFDKITTTIKKVVNVPDRLPLVRTSPLVKNKERCKYWPSCRHGEKCEFVHPSTNCKAFPQCKFGDKCLYIHPSCKFESSCTRRDCPYSHAILSKSVASRIVPSSGIISIAKQAL</sequence>
<dbReference type="Gene3D" id="4.10.1000.30">
    <property type="match status" value="1"/>
</dbReference>
<dbReference type="PANTHER" id="PTHR14738">
    <property type="entry name" value="ZINC FINGER CCCH DOMAIN-CONTAINING PROTEIN 14"/>
    <property type="match status" value="1"/>
</dbReference>
<evidence type="ECO:0000256" key="5">
    <source>
        <dbReference type="ARBA" id="ARBA00022737"/>
    </source>
</evidence>
<dbReference type="PANTHER" id="PTHR14738:SF29">
    <property type="entry name" value="ZINC FINGER CCCH DOMAIN-CONTAINING PROTEIN 14"/>
    <property type="match status" value="1"/>
</dbReference>
<evidence type="ECO:0000259" key="11">
    <source>
        <dbReference type="PROSITE" id="PS50103"/>
    </source>
</evidence>
<feature type="compositionally biased region" description="Basic residues" evidence="10">
    <location>
        <begin position="74"/>
        <end position="83"/>
    </location>
</feature>
<dbReference type="EMBL" id="LJIG01016221">
    <property type="protein sequence ID" value="KRT81251.1"/>
    <property type="molecule type" value="Genomic_DNA"/>
</dbReference>
<dbReference type="GO" id="GO:0043488">
    <property type="term" value="P:regulation of mRNA stability"/>
    <property type="evidence" value="ECO:0007669"/>
    <property type="project" value="InterPro"/>
</dbReference>
<dbReference type="GO" id="GO:0005737">
    <property type="term" value="C:cytoplasm"/>
    <property type="evidence" value="ECO:0007669"/>
    <property type="project" value="TreeGrafter"/>
</dbReference>